<dbReference type="EMBL" id="BAABFA010000017">
    <property type="protein sequence ID" value="GAA4467604.1"/>
    <property type="molecule type" value="Genomic_DNA"/>
</dbReference>
<gene>
    <name evidence="1" type="ORF">GCM10023093_23770</name>
</gene>
<protein>
    <recommendedName>
        <fullName evidence="3">SGNH/GDSL hydrolase family protein</fullName>
    </recommendedName>
</protein>
<sequence length="305" mass="35308">MKKSFSRIVLFSVVLCCVLYAAEYAIDSYYLKKANSKFTRFFAHKIDADIMIFGSSVAYHQLDPAMVSDSTGLQTYNMAWDAFFFVQYKALVHEFVSYSKRCKYVIFSCDFDNLGRNKLITRPDLFLALLHNDHVYEALHDIEPEKMWRARYVPGYKLTLLNTSFYRSIIFPPKTPAVDNGYSAVTTDDWEVVSDTLHPFHARFNEEVYASLKSTIDELTAKGIKVIIVMPPVYKEGYDRILNAEAIRERYAALVRKDVYFIDRTQDTLLSGSRSNFVNYSHLNRRGAEIYSRTLAGQIREIVEE</sequence>
<keyword evidence="2" id="KW-1185">Reference proteome</keyword>
<dbReference type="SUPFAM" id="SSF52266">
    <property type="entry name" value="SGNH hydrolase"/>
    <property type="match status" value="1"/>
</dbReference>
<evidence type="ECO:0000313" key="2">
    <source>
        <dbReference type="Proteomes" id="UP001500067"/>
    </source>
</evidence>
<accession>A0ABP8NL28</accession>
<comment type="caution">
    <text evidence="1">The sequence shown here is derived from an EMBL/GenBank/DDBJ whole genome shotgun (WGS) entry which is preliminary data.</text>
</comment>
<evidence type="ECO:0000313" key="1">
    <source>
        <dbReference type="EMBL" id="GAA4467604.1"/>
    </source>
</evidence>
<organism evidence="1 2">
    <name type="scientific">Nemorincola caseinilytica</name>
    <dbReference type="NCBI Taxonomy" id="2054315"/>
    <lineage>
        <taxon>Bacteria</taxon>
        <taxon>Pseudomonadati</taxon>
        <taxon>Bacteroidota</taxon>
        <taxon>Chitinophagia</taxon>
        <taxon>Chitinophagales</taxon>
        <taxon>Chitinophagaceae</taxon>
        <taxon>Nemorincola</taxon>
    </lineage>
</organism>
<name>A0ABP8NL28_9BACT</name>
<dbReference type="Proteomes" id="UP001500067">
    <property type="component" value="Unassembled WGS sequence"/>
</dbReference>
<dbReference type="InterPro" id="IPR036514">
    <property type="entry name" value="SGNH_hydro_sf"/>
</dbReference>
<reference evidence="2" key="1">
    <citation type="journal article" date="2019" name="Int. J. Syst. Evol. Microbiol.">
        <title>The Global Catalogue of Microorganisms (GCM) 10K type strain sequencing project: providing services to taxonomists for standard genome sequencing and annotation.</title>
        <authorList>
            <consortium name="The Broad Institute Genomics Platform"/>
            <consortium name="The Broad Institute Genome Sequencing Center for Infectious Disease"/>
            <person name="Wu L."/>
            <person name="Ma J."/>
        </authorList>
    </citation>
    <scope>NUCLEOTIDE SEQUENCE [LARGE SCALE GENOMIC DNA]</scope>
    <source>
        <strain evidence="2">JCM 32105</strain>
    </source>
</reference>
<dbReference type="Gene3D" id="3.40.50.1110">
    <property type="entry name" value="SGNH hydrolase"/>
    <property type="match status" value="1"/>
</dbReference>
<proteinExistence type="predicted"/>
<evidence type="ECO:0008006" key="3">
    <source>
        <dbReference type="Google" id="ProtNLM"/>
    </source>
</evidence>
<dbReference type="RefSeq" id="WP_345083475.1">
    <property type="nucleotide sequence ID" value="NZ_BAABFA010000017.1"/>
</dbReference>